<reference evidence="2 3" key="1">
    <citation type="submission" date="2018-06" db="EMBL/GenBank/DDBJ databases">
        <title>Comparative genomics of Brasilonema spp. strains.</title>
        <authorList>
            <person name="Alvarenga D.O."/>
            <person name="Fiore M.F."/>
            <person name="Varani A.M."/>
        </authorList>
    </citation>
    <scope>NUCLEOTIDE SEQUENCE [LARGE SCALE GENOMIC DNA]</scope>
    <source>
        <strain evidence="2 3">CENA114</strain>
    </source>
</reference>
<keyword evidence="1" id="KW-0472">Membrane</keyword>
<keyword evidence="1" id="KW-1133">Transmembrane helix</keyword>
<feature type="transmembrane region" description="Helical" evidence="1">
    <location>
        <begin position="1191"/>
        <end position="1207"/>
    </location>
</feature>
<accession>A0A856MMM7</accession>
<feature type="transmembrane region" description="Helical" evidence="1">
    <location>
        <begin position="1235"/>
        <end position="1254"/>
    </location>
</feature>
<feature type="transmembrane region" description="Helical" evidence="1">
    <location>
        <begin position="1260"/>
        <end position="1280"/>
    </location>
</feature>
<evidence type="ECO:0000256" key="1">
    <source>
        <dbReference type="SAM" id="Phobius"/>
    </source>
</evidence>
<feature type="transmembrane region" description="Helical" evidence="1">
    <location>
        <begin position="525"/>
        <end position="545"/>
    </location>
</feature>
<feature type="transmembrane region" description="Helical" evidence="1">
    <location>
        <begin position="946"/>
        <end position="968"/>
    </location>
</feature>
<feature type="transmembrane region" description="Helical" evidence="1">
    <location>
        <begin position="1032"/>
        <end position="1052"/>
    </location>
</feature>
<dbReference type="RefSeq" id="WP_171977398.1">
    <property type="nucleotide sequence ID" value="NZ_CAWOXK010000001.1"/>
</dbReference>
<dbReference type="KEGG" id="bsen:DP114_25255"/>
<feature type="transmembrane region" description="Helical" evidence="1">
    <location>
        <begin position="756"/>
        <end position="778"/>
    </location>
</feature>
<protein>
    <submittedName>
        <fullName evidence="2">DUF2157 domain-containing protein</fullName>
    </submittedName>
</protein>
<feature type="transmembrane region" description="Helical" evidence="1">
    <location>
        <begin position="643"/>
        <end position="661"/>
    </location>
</feature>
<feature type="transmembrane region" description="Helical" evidence="1">
    <location>
        <begin position="862"/>
        <end position="879"/>
    </location>
</feature>
<evidence type="ECO:0000313" key="3">
    <source>
        <dbReference type="Proteomes" id="UP000503129"/>
    </source>
</evidence>
<feature type="transmembrane region" description="Helical" evidence="1">
    <location>
        <begin position="551"/>
        <end position="572"/>
    </location>
</feature>
<name>A0A856MMM7_9CYAN</name>
<proteinExistence type="predicted"/>
<keyword evidence="1" id="KW-0812">Transmembrane</keyword>
<feature type="transmembrane region" description="Helical" evidence="1">
    <location>
        <begin position="157"/>
        <end position="175"/>
    </location>
</feature>
<dbReference type="Proteomes" id="UP000503129">
    <property type="component" value="Chromosome"/>
</dbReference>
<feature type="transmembrane region" description="Helical" evidence="1">
    <location>
        <begin position="1213"/>
        <end position="1230"/>
    </location>
</feature>
<feature type="transmembrane region" description="Helical" evidence="1">
    <location>
        <begin position="579"/>
        <end position="598"/>
    </location>
</feature>
<gene>
    <name evidence="2" type="ORF">DP114_25255</name>
</gene>
<feature type="transmembrane region" description="Helical" evidence="1">
    <location>
        <begin position="240"/>
        <end position="259"/>
    </location>
</feature>
<feature type="transmembrane region" description="Helical" evidence="1">
    <location>
        <begin position="613"/>
        <end position="631"/>
    </location>
</feature>
<feature type="transmembrane region" description="Helical" evidence="1">
    <location>
        <begin position="218"/>
        <end position="234"/>
    </location>
</feature>
<feature type="transmembrane region" description="Helical" evidence="1">
    <location>
        <begin position="832"/>
        <end position="850"/>
    </location>
</feature>
<feature type="transmembrane region" description="Helical" evidence="1">
    <location>
        <begin position="99"/>
        <end position="120"/>
    </location>
</feature>
<feature type="transmembrane region" description="Helical" evidence="1">
    <location>
        <begin position="358"/>
        <end position="391"/>
    </location>
</feature>
<feature type="transmembrane region" description="Helical" evidence="1">
    <location>
        <begin position="980"/>
        <end position="996"/>
    </location>
</feature>
<sequence>MSPNFDSSLKIEIKLASNNPELLHGLDIWLRLGLISDTQVKQICREFLVCRVELQPQTLPEPQAETLHATSLLQDDALPTAKKPNVLARMLQSLGEELSVRWLLFLGMFLVVVSSGVLAASQWQRFPPSGQYGVLLAYTLSFWGISFWAGRQPHLSLTTRTLLIVTLLLVPVNFWAMDSFNLWQNPLNWVVIAIASITLSAITFLFCNNRLFSTYQPARKLSLVNILALSYLHWGWQIPGFPLIAVYLATVGTTLATIYHTRHPQRQTIVKVEDQKTELGISLSSLVIVYALFVLLVRAIFVVRVEIQELGLAVGICGWLVTRLAQSDKETRVQGKELSSISLTPSVPHPPPSLPWELLGGILLFLGWLVSVSATFPWQATAVSGLGLWFFSRRLQLGGTRVDVGAIFAIGLETIWLLWLLVPFGLQEWAISTATQLTHSQNTPWALLSVVLFPYLVLMVALTDRLYRAQKVQLADFGEKLTLVFGISLTAVSLVNPTLRSLNLLLSAITLGSVSQRRLPTRISLVYMTQIAGVLTLCSIIDRFFPYLNTQVWASIVLAVAVAEWLFCCLGNKVWHKSAWYMGLGLAALSYTLLWMNAEPVWFGSGNNSESWGLVWLITPITFTGIAILGFKSPASTVARPTLNAWLSVAALGLAQSLMLPLSGGRLIGLAVASALMFVNTRYLRHKVSALITVGFGLGFIAALLWEGVPGLARLSLQGWFVVGGVCTVGLWLIRKLLSTRENELVAIYAEASDKWAIALCCVELLLLSIHSTLVYQGLTKSDFLYLTSSAIILGAIVYRSWQQPSNWSFYGIGWCLELLIAEVLGFGERSIIKIAIANIALGLLTQLLGEWWRSKHRLEKLPNRWHILPLLYGVFGVALRSSTFANWTGLSSVAVAFIVIGVGRRRRELKPLLYLGLIGISISAYELLFYQLLQAPPGGAYGDGLIAMSVLGTGIMYAYRLLSPWLVDYLRLNSKELKVVAHIHWILSSCLLLSATFTPIAINQLVGLGTSIFLIRYAIFQGRYHPQSTMAQMWVYLGLLEIAGFRTFWIYTAVGRLFAESLLPWRAPIASVVAYFLYILPWERWGWSKRPWQNAAYILPLIYLWESRGEIYPVGLLITAGFYAFIAKVSKQFRFTYVSVVLIDWALFRWFWDLHLTDALWRVIPIGLSLLYVAQFDPSLREFPMKPSRHSVRLLGCGLICGWAIIFHQDTAFIPGFLSLIAIFAGLALRVRAFLYVGTSSFFITSFYQLVIFSLHYPFLKWVVGLLVGIILISIAANFETRREQINSLLRNSSQQLQEWE</sequence>
<feature type="transmembrane region" description="Helical" evidence="1">
    <location>
        <begin position="885"/>
        <end position="904"/>
    </location>
</feature>
<feature type="transmembrane region" description="Helical" evidence="1">
    <location>
        <begin position="784"/>
        <end position="802"/>
    </location>
</feature>
<feature type="transmembrane region" description="Helical" evidence="1">
    <location>
        <begin position="809"/>
        <end position="826"/>
    </location>
</feature>
<feature type="transmembrane region" description="Helical" evidence="1">
    <location>
        <begin position="715"/>
        <end position="735"/>
    </location>
</feature>
<organism evidence="2 3">
    <name type="scientific">Brasilonema sennae CENA114</name>
    <dbReference type="NCBI Taxonomy" id="415709"/>
    <lineage>
        <taxon>Bacteria</taxon>
        <taxon>Bacillati</taxon>
        <taxon>Cyanobacteriota</taxon>
        <taxon>Cyanophyceae</taxon>
        <taxon>Nostocales</taxon>
        <taxon>Scytonemataceae</taxon>
        <taxon>Brasilonema</taxon>
        <taxon>Bromeliae group (in: Brasilonema)</taxon>
    </lineage>
</organism>
<feature type="transmembrane region" description="Helical" evidence="1">
    <location>
        <begin position="691"/>
        <end position="709"/>
    </location>
</feature>
<feature type="transmembrane region" description="Helical" evidence="1">
    <location>
        <begin position="913"/>
        <end position="934"/>
    </location>
</feature>
<feature type="transmembrane region" description="Helical" evidence="1">
    <location>
        <begin position="1064"/>
        <end position="1081"/>
    </location>
</feature>
<feature type="transmembrane region" description="Helical" evidence="1">
    <location>
        <begin position="667"/>
        <end position="684"/>
    </location>
</feature>
<evidence type="ECO:0000313" key="2">
    <source>
        <dbReference type="EMBL" id="QDL10771.1"/>
    </source>
</evidence>
<dbReference type="EMBL" id="CP030118">
    <property type="protein sequence ID" value="QDL10771.1"/>
    <property type="molecule type" value="Genomic_DNA"/>
</dbReference>
<feature type="transmembrane region" description="Helical" evidence="1">
    <location>
        <begin position="403"/>
        <end position="425"/>
    </location>
</feature>
<feature type="transmembrane region" description="Helical" evidence="1">
    <location>
        <begin position="187"/>
        <end position="206"/>
    </location>
</feature>
<feature type="transmembrane region" description="Helical" evidence="1">
    <location>
        <begin position="279"/>
        <end position="301"/>
    </location>
</feature>
<feature type="transmembrane region" description="Helical" evidence="1">
    <location>
        <begin position="445"/>
        <end position="463"/>
    </location>
</feature>
<feature type="transmembrane region" description="Helical" evidence="1">
    <location>
        <begin position="132"/>
        <end position="150"/>
    </location>
</feature>
<keyword evidence="3" id="KW-1185">Reference proteome</keyword>